<dbReference type="InterPro" id="IPR025293">
    <property type="entry name" value="YfiR/HmsC-like"/>
</dbReference>
<protein>
    <submittedName>
        <fullName evidence="2">YfiR family protein</fullName>
    </submittedName>
</protein>
<evidence type="ECO:0000256" key="1">
    <source>
        <dbReference type="SAM" id="SignalP"/>
    </source>
</evidence>
<name>A0ABU9CHR0_9BURK</name>
<accession>A0ABU9CHR0</accession>
<feature type="chain" id="PRO_5045573258" evidence="1">
    <location>
        <begin position="28"/>
        <end position="177"/>
    </location>
</feature>
<keyword evidence="1" id="KW-0732">Signal</keyword>
<gene>
    <name evidence="2" type="ORF">AACH10_07620</name>
</gene>
<evidence type="ECO:0000313" key="3">
    <source>
        <dbReference type="Proteomes" id="UP001365405"/>
    </source>
</evidence>
<reference evidence="2 3" key="1">
    <citation type="submission" date="2024-04" db="EMBL/GenBank/DDBJ databases">
        <title>Novel species of the genus Ideonella isolated from streams.</title>
        <authorList>
            <person name="Lu H."/>
        </authorList>
    </citation>
    <scope>NUCLEOTIDE SEQUENCE [LARGE SCALE GENOMIC DNA]</scope>
    <source>
        <strain evidence="2 3">DXS22W</strain>
    </source>
</reference>
<keyword evidence="3" id="KW-1185">Reference proteome</keyword>
<proteinExistence type="predicted"/>
<dbReference type="EMBL" id="JBBUTH010000003">
    <property type="protein sequence ID" value="MEK8050102.1"/>
    <property type="molecule type" value="Genomic_DNA"/>
</dbReference>
<evidence type="ECO:0000313" key="2">
    <source>
        <dbReference type="EMBL" id="MEK8050102.1"/>
    </source>
</evidence>
<feature type="signal peptide" evidence="1">
    <location>
        <begin position="1"/>
        <end position="27"/>
    </location>
</feature>
<sequence>MNTRIRICQLLVLVATLLAGPAARGQADERTVKAAFLYNFIQFTQWPVPPSEPFRLCVLGRSALDEALARLEGKNVLNGLHISIRHVGPRDSLERCHALYVDDSQRAAAEELLPRLAGAPILTITDSDGLADRGMIIEIRKRDLKLAFDVNLHAARKANIDLSARLLKMAHYVAGAR</sequence>
<dbReference type="Pfam" id="PF13689">
    <property type="entry name" value="DUF4154"/>
    <property type="match status" value="1"/>
</dbReference>
<dbReference type="Proteomes" id="UP001365405">
    <property type="component" value="Unassembled WGS sequence"/>
</dbReference>
<comment type="caution">
    <text evidence="2">The sequence shown here is derived from an EMBL/GenBank/DDBJ whole genome shotgun (WGS) entry which is preliminary data.</text>
</comment>
<dbReference type="RefSeq" id="WP_341409769.1">
    <property type="nucleotide sequence ID" value="NZ_JBBUTH010000003.1"/>
</dbReference>
<organism evidence="2 3">
    <name type="scientific">Pseudaquabacterium inlustre</name>
    <dbReference type="NCBI Taxonomy" id="2984192"/>
    <lineage>
        <taxon>Bacteria</taxon>
        <taxon>Pseudomonadati</taxon>
        <taxon>Pseudomonadota</taxon>
        <taxon>Betaproteobacteria</taxon>
        <taxon>Burkholderiales</taxon>
        <taxon>Sphaerotilaceae</taxon>
        <taxon>Pseudaquabacterium</taxon>
    </lineage>
</organism>